<proteinExistence type="predicted"/>
<evidence type="ECO:0000313" key="1">
    <source>
        <dbReference type="EMBL" id="KZS92165.1"/>
    </source>
</evidence>
<evidence type="ECO:0000313" key="2">
    <source>
        <dbReference type="Proteomes" id="UP000076722"/>
    </source>
</evidence>
<keyword evidence="2" id="KW-1185">Reference proteome</keyword>
<name>A0A164T8U3_9AGAM</name>
<dbReference type="EMBL" id="KV419411">
    <property type="protein sequence ID" value="KZS92165.1"/>
    <property type="molecule type" value="Genomic_DNA"/>
</dbReference>
<reference evidence="1 2" key="1">
    <citation type="journal article" date="2016" name="Mol. Biol. Evol.">
        <title>Comparative Genomics of Early-Diverging Mushroom-Forming Fungi Provides Insights into the Origins of Lignocellulose Decay Capabilities.</title>
        <authorList>
            <person name="Nagy L.G."/>
            <person name="Riley R."/>
            <person name="Tritt A."/>
            <person name="Adam C."/>
            <person name="Daum C."/>
            <person name="Floudas D."/>
            <person name="Sun H."/>
            <person name="Yadav J.S."/>
            <person name="Pangilinan J."/>
            <person name="Larsson K.H."/>
            <person name="Matsuura K."/>
            <person name="Barry K."/>
            <person name="Labutti K."/>
            <person name="Kuo R."/>
            <person name="Ohm R.A."/>
            <person name="Bhattacharya S.S."/>
            <person name="Shirouzu T."/>
            <person name="Yoshinaga Y."/>
            <person name="Martin F.M."/>
            <person name="Grigoriev I.V."/>
            <person name="Hibbett D.S."/>
        </authorList>
    </citation>
    <scope>NUCLEOTIDE SEQUENCE [LARGE SCALE GENOMIC DNA]</scope>
    <source>
        <strain evidence="1 2">HHB9708</strain>
    </source>
</reference>
<gene>
    <name evidence="1" type="ORF">SISNIDRAFT_486697</name>
</gene>
<sequence>MPNVSPGSEARDAVDLDRQRIETIPHCDTCGEVSEFMPPEQGICGGCHNRPTLPSDVIVDGSDIEETRLLSISVTAEMDVNKRYSQRVEGYKRIYTHGVKVIVEDRIGG</sequence>
<accession>A0A164T8U3</accession>
<dbReference type="Proteomes" id="UP000076722">
    <property type="component" value="Unassembled WGS sequence"/>
</dbReference>
<protein>
    <submittedName>
        <fullName evidence="1">Uncharacterized protein</fullName>
    </submittedName>
</protein>
<organism evidence="1 2">
    <name type="scientific">Sistotremastrum niveocremeum HHB9708</name>
    <dbReference type="NCBI Taxonomy" id="1314777"/>
    <lineage>
        <taxon>Eukaryota</taxon>
        <taxon>Fungi</taxon>
        <taxon>Dikarya</taxon>
        <taxon>Basidiomycota</taxon>
        <taxon>Agaricomycotina</taxon>
        <taxon>Agaricomycetes</taxon>
        <taxon>Sistotremastrales</taxon>
        <taxon>Sistotremastraceae</taxon>
        <taxon>Sertulicium</taxon>
        <taxon>Sertulicium niveocremeum</taxon>
    </lineage>
</organism>
<dbReference type="AlphaFoldDB" id="A0A164T8U3"/>